<keyword evidence="9" id="KW-1185">Reference proteome</keyword>
<evidence type="ECO:0000259" key="7">
    <source>
        <dbReference type="Pfam" id="PF19269"/>
    </source>
</evidence>
<accession>A0ABU6WJY3</accession>
<keyword evidence="4" id="KW-0067">ATP-binding</keyword>
<organism evidence="8 9">
    <name type="scientific">Stylosanthes scabra</name>
    <dbReference type="NCBI Taxonomy" id="79078"/>
    <lineage>
        <taxon>Eukaryota</taxon>
        <taxon>Viridiplantae</taxon>
        <taxon>Streptophyta</taxon>
        <taxon>Embryophyta</taxon>
        <taxon>Tracheophyta</taxon>
        <taxon>Spermatophyta</taxon>
        <taxon>Magnoliopsida</taxon>
        <taxon>eudicotyledons</taxon>
        <taxon>Gunneridae</taxon>
        <taxon>Pentapetalae</taxon>
        <taxon>rosids</taxon>
        <taxon>fabids</taxon>
        <taxon>Fabales</taxon>
        <taxon>Fabaceae</taxon>
        <taxon>Papilionoideae</taxon>
        <taxon>50 kb inversion clade</taxon>
        <taxon>dalbergioids sensu lato</taxon>
        <taxon>Dalbergieae</taxon>
        <taxon>Pterocarpus clade</taxon>
        <taxon>Stylosanthes</taxon>
    </lineage>
</organism>
<sequence>VEKFTIERVNKSGAVFDSTKLRWMNGQHLRARPSQEVTQLIGDRWKASGLLTVSTGPFVDEAIELLKDGIDLIPDADTALSNLLSYPIHSTLQSHEAESVIQDNLSEFFVSLLAAYDNGELVAALDEGHDGWKKWVKGFGKSLKRKGKSLFMPLRLLLTGKLHGPDMGASVVLLYKAGTTSIVSPGAGFVTLDERFKILQEIDWETLSKDHPVKETAGSVSN</sequence>
<evidence type="ECO:0000256" key="2">
    <source>
        <dbReference type="ARBA" id="ARBA00022598"/>
    </source>
</evidence>
<name>A0ABU6WJY3_9FABA</name>
<comment type="caution">
    <text evidence="8">The sequence shown here is derived from an EMBL/GenBank/DDBJ whole genome shotgun (WGS) entry which is preliminary data.</text>
</comment>
<dbReference type="SUPFAM" id="SSF48163">
    <property type="entry name" value="An anticodon-binding domain of class I aminoacyl-tRNA synthetases"/>
    <property type="match status" value="1"/>
</dbReference>
<keyword evidence="2 8" id="KW-0436">Ligase</keyword>
<dbReference type="EC" id="6.1.1.17" evidence="8"/>
<evidence type="ECO:0000313" key="8">
    <source>
        <dbReference type="EMBL" id="MED6186152.1"/>
    </source>
</evidence>
<evidence type="ECO:0000256" key="1">
    <source>
        <dbReference type="ARBA" id="ARBA00007894"/>
    </source>
</evidence>
<dbReference type="Gene3D" id="1.10.1160.10">
    <property type="entry name" value="Glutamyl-trna Synthetase, Domain 2"/>
    <property type="match status" value="1"/>
</dbReference>
<proteinExistence type="inferred from homology"/>
<comment type="similarity">
    <text evidence="1">Belongs to the class-I aminoacyl-tRNA synthetase family. Glutamate--tRNA ligase type 1 subfamily.</text>
</comment>
<reference evidence="8 9" key="1">
    <citation type="journal article" date="2023" name="Plants (Basel)">
        <title>Bridging the Gap: Combining Genomics and Transcriptomics Approaches to Understand Stylosanthes scabra, an Orphan Legume from the Brazilian Caatinga.</title>
        <authorList>
            <person name="Ferreira-Neto J.R.C."/>
            <person name="da Silva M.D."/>
            <person name="Binneck E."/>
            <person name="de Melo N.F."/>
            <person name="da Silva R.H."/>
            <person name="de Melo A.L.T.M."/>
            <person name="Pandolfi V."/>
            <person name="Bustamante F.O."/>
            <person name="Brasileiro-Vidal A.C."/>
            <person name="Benko-Iseppon A.M."/>
        </authorList>
    </citation>
    <scope>NUCLEOTIDE SEQUENCE [LARGE SCALE GENOMIC DNA]</scope>
    <source>
        <tissue evidence="8">Leaves</tissue>
    </source>
</reference>
<gene>
    <name evidence="8" type="primary">OVA3_2</name>
    <name evidence="8" type="ORF">PIB30_064083</name>
</gene>
<dbReference type="GO" id="GO:0004818">
    <property type="term" value="F:glutamate-tRNA ligase activity"/>
    <property type="evidence" value="ECO:0007669"/>
    <property type="project" value="UniProtKB-EC"/>
</dbReference>
<dbReference type="Gene3D" id="1.10.10.350">
    <property type="match status" value="1"/>
</dbReference>
<evidence type="ECO:0000256" key="6">
    <source>
        <dbReference type="ARBA" id="ARBA00023146"/>
    </source>
</evidence>
<dbReference type="PANTHER" id="PTHR43311:SF2">
    <property type="entry name" value="GLUTAMATE--TRNA LIGASE, MITOCHONDRIAL-RELATED"/>
    <property type="match status" value="1"/>
</dbReference>
<keyword evidence="5" id="KW-0648">Protein biosynthesis</keyword>
<dbReference type="InterPro" id="IPR020061">
    <property type="entry name" value="Glu_tRNA_lig_a-bdl"/>
</dbReference>
<dbReference type="Pfam" id="PF19269">
    <property type="entry name" value="Anticodon_2"/>
    <property type="match status" value="1"/>
</dbReference>
<protein>
    <submittedName>
        <fullName evidence="8">Glutamate--tRNA ligase, chloroplastic/mitochondrial</fullName>
        <ecNumber evidence="8">6.1.1.17</ecNumber>
    </submittedName>
</protein>
<dbReference type="InterPro" id="IPR049940">
    <property type="entry name" value="GluQ/Sye"/>
</dbReference>
<dbReference type="Proteomes" id="UP001341840">
    <property type="component" value="Unassembled WGS sequence"/>
</dbReference>
<evidence type="ECO:0000256" key="4">
    <source>
        <dbReference type="ARBA" id="ARBA00022840"/>
    </source>
</evidence>
<dbReference type="PANTHER" id="PTHR43311">
    <property type="entry name" value="GLUTAMATE--TRNA LIGASE"/>
    <property type="match status" value="1"/>
</dbReference>
<keyword evidence="3" id="KW-0547">Nucleotide-binding</keyword>
<feature type="domain" description="Aminoacyl-tRNA synthetase class I anticodon-binding" evidence="7">
    <location>
        <begin position="54"/>
        <end position="175"/>
    </location>
</feature>
<evidence type="ECO:0000256" key="3">
    <source>
        <dbReference type="ARBA" id="ARBA00022741"/>
    </source>
</evidence>
<evidence type="ECO:0000313" key="9">
    <source>
        <dbReference type="Proteomes" id="UP001341840"/>
    </source>
</evidence>
<dbReference type="EMBL" id="JASCZI010181862">
    <property type="protein sequence ID" value="MED6186152.1"/>
    <property type="molecule type" value="Genomic_DNA"/>
</dbReference>
<dbReference type="InterPro" id="IPR045462">
    <property type="entry name" value="aa-tRNA-synth_I_cd-bd"/>
</dbReference>
<keyword evidence="6" id="KW-0030">Aminoacyl-tRNA synthetase</keyword>
<dbReference type="InterPro" id="IPR020751">
    <property type="entry name" value="aa-tRNA-synth_I_codon-bd_sub2"/>
</dbReference>
<feature type="non-terminal residue" evidence="8">
    <location>
        <position position="1"/>
    </location>
</feature>
<evidence type="ECO:0000256" key="5">
    <source>
        <dbReference type="ARBA" id="ARBA00022917"/>
    </source>
</evidence>
<dbReference type="InterPro" id="IPR008925">
    <property type="entry name" value="aa_tRNA-synth_I_cd-bd_sf"/>
</dbReference>